<organism evidence="2 3">
    <name type="scientific">Arthrobotrys musiformis</name>
    <dbReference type="NCBI Taxonomy" id="47236"/>
    <lineage>
        <taxon>Eukaryota</taxon>
        <taxon>Fungi</taxon>
        <taxon>Dikarya</taxon>
        <taxon>Ascomycota</taxon>
        <taxon>Pezizomycotina</taxon>
        <taxon>Orbiliomycetes</taxon>
        <taxon>Orbiliales</taxon>
        <taxon>Orbiliaceae</taxon>
        <taxon>Arthrobotrys</taxon>
    </lineage>
</organism>
<evidence type="ECO:0000313" key="2">
    <source>
        <dbReference type="EMBL" id="KAK6500089.1"/>
    </source>
</evidence>
<evidence type="ECO:0000313" key="3">
    <source>
        <dbReference type="Proteomes" id="UP001370758"/>
    </source>
</evidence>
<sequence length="122" mass="13072">MGNTTEAGTRMSTGAMPHRPQPALVATNTAFIGPRIGIIYGNETFPPFPVGPESVSPTSKRSGNKAWTPRGSIRDPSVVVEVNYDIEQTGEEQREPNAPPVSRSMIGHAEYDSDGLDFITSA</sequence>
<evidence type="ECO:0000256" key="1">
    <source>
        <dbReference type="SAM" id="MobiDB-lite"/>
    </source>
</evidence>
<dbReference type="Proteomes" id="UP001370758">
    <property type="component" value="Unassembled WGS sequence"/>
</dbReference>
<keyword evidence="3" id="KW-1185">Reference proteome</keyword>
<dbReference type="EMBL" id="JAVHJL010000007">
    <property type="protein sequence ID" value="KAK6500089.1"/>
    <property type="molecule type" value="Genomic_DNA"/>
</dbReference>
<feature type="compositionally biased region" description="Polar residues" evidence="1">
    <location>
        <begin position="1"/>
        <end position="12"/>
    </location>
</feature>
<feature type="region of interest" description="Disordered" evidence="1">
    <location>
        <begin position="50"/>
        <end position="72"/>
    </location>
</feature>
<feature type="region of interest" description="Disordered" evidence="1">
    <location>
        <begin position="87"/>
        <end position="122"/>
    </location>
</feature>
<protein>
    <submittedName>
        <fullName evidence="2">Uncharacterized protein</fullName>
    </submittedName>
</protein>
<reference evidence="2 3" key="1">
    <citation type="submission" date="2023-08" db="EMBL/GenBank/DDBJ databases">
        <authorList>
            <person name="Palmer J.M."/>
        </authorList>
    </citation>
    <scope>NUCLEOTIDE SEQUENCE [LARGE SCALE GENOMIC DNA]</scope>
    <source>
        <strain evidence="2 3">TWF481</strain>
    </source>
</reference>
<accession>A0AAV9W258</accession>
<dbReference type="AlphaFoldDB" id="A0AAV9W258"/>
<proteinExistence type="predicted"/>
<gene>
    <name evidence="2" type="ORF">TWF481_010446</name>
</gene>
<name>A0AAV9W258_9PEZI</name>
<comment type="caution">
    <text evidence="2">The sequence shown here is derived from an EMBL/GenBank/DDBJ whole genome shotgun (WGS) entry which is preliminary data.</text>
</comment>
<feature type="region of interest" description="Disordered" evidence="1">
    <location>
        <begin position="1"/>
        <end position="20"/>
    </location>
</feature>